<dbReference type="InterPro" id="IPR000863">
    <property type="entry name" value="Sulfotransferase_dom"/>
</dbReference>
<dbReference type="GO" id="GO:0006790">
    <property type="term" value="P:sulfur compound metabolic process"/>
    <property type="evidence" value="ECO:0007669"/>
    <property type="project" value="TreeGrafter"/>
</dbReference>
<dbReference type="PANTHER" id="PTHR10704:SF71">
    <property type="entry name" value="CARBOHYDRATE SULFOTRANSFERASE 1-LIKE"/>
    <property type="match status" value="1"/>
</dbReference>
<dbReference type="GO" id="GO:0001517">
    <property type="term" value="F:N-acetylglucosamine 6-O-sulfotransferase activity"/>
    <property type="evidence" value="ECO:0007669"/>
    <property type="project" value="TreeGrafter"/>
</dbReference>
<evidence type="ECO:0000313" key="2">
    <source>
        <dbReference type="Proteomes" id="UP000749559"/>
    </source>
</evidence>
<evidence type="ECO:0000313" key="1">
    <source>
        <dbReference type="EMBL" id="CAH1789426.1"/>
    </source>
</evidence>
<accession>A0A8J1TQJ3</accession>
<keyword evidence="2" id="KW-1185">Reference proteome</keyword>
<dbReference type="Pfam" id="PF00685">
    <property type="entry name" value="Sulfotransfer_1"/>
    <property type="match status" value="1"/>
</dbReference>
<dbReference type="GO" id="GO:0006044">
    <property type="term" value="P:N-acetylglucosamine metabolic process"/>
    <property type="evidence" value="ECO:0007669"/>
    <property type="project" value="TreeGrafter"/>
</dbReference>
<comment type="caution">
    <text evidence="1">The sequence shown here is derived from an EMBL/GenBank/DDBJ whole genome shotgun (WGS) entry which is preliminary data.</text>
</comment>
<sequence>WFKHSTKVIIFLSLTLTIWYIFFTNDFTSVTYNKWNYKTPKNIFVPQSNLTHKFNKKENHQKLHFQDGNLTHKFNNEVFDTNFPKEKENHQKLHFKDGNRTHKFNNEFYDTNFPEENHIVITTGRRSGSSFIGELFKQNPDVFYVFEPLKPLDILHSKNVSKDIIQGLGVKYLRKTMECNFDKSYINLLMRFLKQEKLWTIKRIFPDCSSNKDIKEKCTKRKNVVTKTVRIKSLEGLANNLGRNCTVILLIRDPRGVFNSRLQEKKEYKDLPLYEKEEDMKELCAINVEDLKFLSKIIEDKLPYIMPDLPSLGLVIYEDVALDPMKQVVKLYKHLQLPFHENVRKWILTHTNTSESHLFRRKKTYGTSRNSSDIPHKWRQELSFKDIKMVESIPECATLIQMLAKPNKLSEYWYNSR</sequence>
<dbReference type="Proteomes" id="UP000749559">
    <property type="component" value="Unassembled WGS sequence"/>
</dbReference>
<proteinExistence type="predicted"/>
<feature type="non-terminal residue" evidence="1">
    <location>
        <position position="1"/>
    </location>
</feature>
<dbReference type="InterPro" id="IPR027417">
    <property type="entry name" value="P-loop_NTPase"/>
</dbReference>
<name>A0A8J1TQJ3_OWEFU</name>
<organism evidence="1 2">
    <name type="scientific">Owenia fusiformis</name>
    <name type="common">Polychaete worm</name>
    <dbReference type="NCBI Taxonomy" id="6347"/>
    <lineage>
        <taxon>Eukaryota</taxon>
        <taxon>Metazoa</taxon>
        <taxon>Spiralia</taxon>
        <taxon>Lophotrochozoa</taxon>
        <taxon>Annelida</taxon>
        <taxon>Polychaeta</taxon>
        <taxon>Sedentaria</taxon>
        <taxon>Canalipalpata</taxon>
        <taxon>Sabellida</taxon>
        <taxon>Oweniida</taxon>
        <taxon>Oweniidae</taxon>
        <taxon>Owenia</taxon>
    </lineage>
</organism>
<gene>
    <name evidence="1" type="ORF">OFUS_LOCUS14785</name>
</gene>
<protein>
    <submittedName>
        <fullName evidence="1">Uncharacterized protein</fullName>
    </submittedName>
</protein>
<dbReference type="OrthoDB" id="6138663at2759"/>
<dbReference type="Gene3D" id="3.40.50.300">
    <property type="entry name" value="P-loop containing nucleotide triphosphate hydrolases"/>
    <property type="match status" value="1"/>
</dbReference>
<dbReference type="InterPro" id="IPR051135">
    <property type="entry name" value="Gal/GlcNAc/GalNAc_ST"/>
</dbReference>
<reference evidence="1" key="1">
    <citation type="submission" date="2022-03" db="EMBL/GenBank/DDBJ databases">
        <authorList>
            <person name="Martin C."/>
        </authorList>
    </citation>
    <scope>NUCLEOTIDE SEQUENCE</scope>
</reference>
<dbReference type="EMBL" id="CAIIXF020000007">
    <property type="protein sequence ID" value="CAH1789426.1"/>
    <property type="molecule type" value="Genomic_DNA"/>
</dbReference>
<dbReference type="AlphaFoldDB" id="A0A8J1TQJ3"/>
<dbReference type="PANTHER" id="PTHR10704">
    <property type="entry name" value="CARBOHYDRATE SULFOTRANSFERASE"/>
    <property type="match status" value="1"/>
</dbReference>
<dbReference type="SUPFAM" id="SSF52540">
    <property type="entry name" value="P-loop containing nucleoside triphosphate hydrolases"/>
    <property type="match status" value="1"/>
</dbReference>